<accession>A0A8S5QN44</accession>
<proteinExistence type="predicted"/>
<sequence length="35" mass="3894">MTTIIQASNSLRACHKKQAFFYGFANCCYSLSCGK</sequence>
<evidence type="ECO:0000313" key="1">
    <source>
        <dbReference type="EMBL" id="DAE20227.1"/>
    </source>
</evidence>
<name>A0A8S5QN44_9CAUD</name>
<protein>
    <submittedName>
        <fullName evidence="1">Uncharacterized protein</fullName>
    </submittedName>
</protein>
<dbReference type="EMBL" id="BK015690">
    <property type="protein sequence ID" value="DAE20227.1"/>
    <property type="molecule type" value="Genomic_DNA"/>
</dbReference>
<reference evidence="1" key="1">
    <citation type="journal article" date="2021" name="Proc. Natl. Acad. Sci. U.S.A.">
        <title>A Catalog of Tens of Thousands of Viruses from Human Metagenomes Reveals Hidden Associations with Chronic Diseases.</title>
        <authorList>
            <person name="Tisza M.J."/>
            <person name="Buck C.B."/>
        </authorList>
    </citation>
    <scope>NUCLEOTIDE SEQUENCE</scope>
    <source>
        <strain evidence="1">CtekV29</strain>
    </source>
</reference>
<organism evidence="1">
    <name type="scientific">Siphoviridae sp. ctekV29</name>
    <dbReference type="NCBI Taxonomy" id="2826406"/>
    <lineage>
        <taxon>Viruses</taxon>
        <taxon>Duplodnaviria</taxon>
        <taxon>Heunggongvirae</taxon>
        <taxon>Uroviricota</taxon>
        <taxon>Caudoviricetes</taxon>
    </lineage>
</organism>